<dbReference type="Pfam" id="PF01485">
    <property type="entry name" value="IBR"/>
    <property type="match status" value="1"/>
</dbReference>
<sequence length="111" mass="13120">MQLTNSFARVEILRQQGYRYCPNPLCSKPLNIQNNIKRRVQCPHCNRSFCRKFGGEYHRWLQCDTKYRVLCAVNNTQPCPKCNAMIEKNEGCKHIACAQCFHEFCWVCRND</sequence>
<dbReference type="EC" id="2.3.2.31" evidence="2"/>
<dbReference type="Pfam" id="PF22191">
    <property type="entry name" value="IBR_1"/>
    <property type="match status" value="1"/>
</dbReference>
<keyword evidence="3" id="KW-0808">Transferase</keyword>
<evidence type="ECO:0000256" key="2">
    <source>
        <dbReference type="ARBA" id="ARBA00012251"/>
    </source>
</evidence>
<reference evidence="10 11" key="1">
    <citation type="journal article" date="2014" name="Genome Biol. Evol.">
        <title>The secreted proteins of Achlya hypogyna and Thraustotheca clavata identify the ancestral oomycete secretome and reveal gene acquisitions by horizontal gene transfer.</title>
        <authorList>
            <person name="Misner I."/>
            <person name="Blouin N."/>
            <person name="Leonard G."/>
            <person name="Richards T.A."/>
            <person name="Lane C.E."/>
        </authorList>
    </citation>
    <scope>NUCLEOTIDE SEQUENCE [LARGE SCALE GENOMIC DNA]</scope>
    <source>
        <strain evidence="10 11">ATCC 34112</strain>
    </source>
</reference>
<evidence type="ECO:0000259" key="9">
    <source>
        <dbReference type="PROSITE" id="PS51873"/>
    </source>
</evidence>
<dbReference type="InterPro" id="IPR044066">
    <property type="entry name" value="TRIAD_supradom"/>
</dbReference>
<gene>
    <name evidence="10" type="ORF">THRCLA_23251</name>
</gene>
<dbReference type="InterPro" id="IPR002867">
    <property type="entry name" value="IBR_dom"/>
</dbReference>
<evidence type="ECO:0000256" key="6">
    <source>
        <dbReference type="ARBA" id="ARBA00022771"/>
    </source>
</evidence>
<keyword evidence="4" id="KW-0479">Metal-binding</keyword>
<keyword evidence="11" id="KW-1185">Reference proteome</keyword>
<evidence type="ECO:0000256" key="1">
    <source>
        <dbReference type="ARBA" id="ARBA00001798"/>
    </source>
</evidence>
<dbReference type="Gene3D" id="1.20.120.1750">
    <property type="match status" value="1"/>
</dbReference>
<dbReference type="EMBL" id="JNBS01004848">
    <property type="protein sequence ID" value="OQR82047.1"/>
    <property type="molecule type" value="Genomic_DNA"/>
</dbReference>
<dbReference type="SUPFAM" id="SSF57850">
    <property type="entry name" value="RING/U-box"/>
    <property type="match status" value="2"/>
</dbReference>
<organism evidence="10 11">
    <name type="scientific">Thraustotheca clavata</name>
    <dbReference type="NCBI Taxonomy" id="74557"/>
    <lineage>
        <taxon>Eukaryota</taxon>
        <taxon>Sar</taxon>
        <taxon>Stramenopiles</taxon>
        <taxon>Oomycota</taxon>
        <taxon>Saprolegniomycetes</taxon>
        <taxon>Saprolegniales</taxon>
        <taxon>Achlyaceae</taxon>
        <taxon>Thraustotheca</taxon>
    </lineage>
</organism>
<dbReference type="InterPro" id="IPR031127">
    <property type="entry name" value="E3_UB_ligase_RBR"/>
</dbReference>
<evidence type="ECO:0000313" key="10">
    <source>
        <dbReference type="EMBL" id="OQR82047.1"/>
    </source>
</evidence>
<proteinExistence type="predicted"/>
<feature type="domain" description="RING-type" evidence="9">
    <location>
        <begin position="1"/>
        <end position="111"/>
    </location>
</feature>
<evidence type="ECO:0000256" key="5">
    <source>
        <dbReference type="ARBA" id="ARBA00022737"/>
    </source>
</evidence>
<keyword evidence="5" id="KW-0677">Repeat</keyword>
<dbReference type="PANTHER" id="PTHR11685">
    <property type="entry name" value="RBR FAMILY RING FINGER AND IBR DOMAIN-CONTAINING"/>
    <property type="match status" value="1"/>
</dbReference>
<evidence type="ECO:0000256" key="3">
    <source>
        <dbReference type="ARBA" id="ARBA00022679"/>
    </source>
</evidence>
<dbReference type="PROSITE" id="PS51873">
    <property type="entry name" value="TRIAD"/>
    <property type="match status" value="1"/>
</dbReference>
<evidence type="ECO:0000313" key="11">
    <source>
        <dbReference type="Proteomes" id="UP000243217"/>
    </source>
</evidence>
<dbReference type="STRING" id="74557.A0A1V9Y8K1"/>
<dbReference type="GO" id="GO:0061630">
    <property type="term" value="F:ubiquitin protein ligase activity"/>
    <property type="evidence" value="ECO:0007669"/>
    <property type="project" value="UniProtKB-EC"/>
</dbReference>
<comment type="catalytic activity">
    <reaction evidence="1">
        <text>[E2 ubiquitin-conjugating enzyme]-S-ubiquitinyl-L-cysteine + [acceptor protein]-L-lysine = [E2 ubiquitin-conjugating enzyme]-L-cysteine + [acceptor protein]-N(6)-ubiquitinyl-L-lysine.</text>
        <dbReference type="EC" id="2.3.2.31"/>
    </reaction>
</comment>
<accession>A0A1V9Y8K1</accession>
<keyword evidence="6" id="KW-0863">Zinc-finger</keyword>
<dbReference type="SMART" id="SM00647">
    <property type="entry name" value="IBR"/>
    <property type="match status" value="1"/>
</dbReference>
<protein>
    <recommendedName>
        <fullName evidence="2">RBR-type E3 ubiquitin transferase</fullName>
        <ecNumber evidence="2">2.3.2.31</ecNumber>
    </recommendedName>
</protein>
<dbReference type="OrthoDB" id="10009520at2759"/>
<comment type="caution">
    <text evidence="10">The sequence shown here is derived from an EMBL/GenBank/DDBJ whole genome shotgun (WGS) entry which is preliminary data.</text>
</comment>
<keyword evidence="8" id="KW-0862">Zinc</keyword>
<dbReference type="AlphaFoldDB" id="A0A1V9Y8K1"/>
<dbReference type="GO" id="GO:0008270">
    <property type="term" value="F:zinc ion binding"/>
    <property type="evidence" value="ECO:0007669"/>
    <property type="project" value="UniProtKB-KW"/>
</dbReference>
<evidence type="ECO:0000256" key="4">
    <source>
        <dbReference type="ARBA" id="ARBA00022723"/>
    </source>
</evidence>
<evidence type="ECO:0000256" key="8">
    <source>
        <dbReference type="ARBA" id="ARBA00022833"/>
    </source>
</evidence>
<dbReference type="Proteomes" id="UP000243217">
    <property type="component" value="Unassembled WGS sequence"/>
</dbReference>
<keyword evidence="7" id="KW-0833">Ubl conjugation pathway</keyword>
<evidence type="ECO:0000256" key="7">
    <source>
        <dbReference type="ARBA" id="ARBA00022786"/>
    </source>
</evidence>
<dbReference type="GO" id="GO:0016567">
    <property type="term" value="P:protein ubiquitination"/>
    <property type="evidence" value="ECO:0007669"/>
    <property type="project" value="InterPro"/>
</dbReference>
<name>A0A1V9Y8K1_9STRA</name>